<evidence type="ECO:0000313" key="2">
    <source>
        <dbReference type="EMBL" id="QGQ98066.1"/>
    </source>
</evidence>
<dbReference type="RefSeq" id="WP_155703160.1">
    <property type="nucleotide sequence ID" value="NZ_CP034235.1"/>
</dbReference>
<dbReference type="Gene3D" id="3.40.190.10">
    <property type="entry name" value="Periplasmic binding protein-like II"/>
    <property type="match status" value="2"/>
</dbReference>
<dbReference type="KEGG" id="ppsc:EHS13_25830"/>
<keyword evidence="1" id="KW-0732">Signal</keyword>
<keyword evidence="3" id="KW-1185">Reference proteome</keyword>
<dbReference type="AlphaFoldDB" id="A0A6B8RRQ2"/>
<accession>A0A6B8RRQ2</accession>
<feature type="signal peptide" evidence="1">
    <location>
        <begin position="1"/>
        <end position="22"/>
    </location>
</feature>
<dbReference type="OrthoDB" id="94797at2"/>
<name>A0A6B8RRQ2_9BACL</name>
<feature type="chain" id="PRO_5025615246" evidence="1">
    <location>
        <begin position="23"/>
        <end position="453"/>
    </location>
</feature>
<dbReference type="EMBL" id="CP034235">
    <property type="protein sequence ID" value="QGQ98066.1"/>
    <property type="molecule type" value="Genomic_DNA"/>
</dbReference>
<proteinExistence type="predicted"/>
<organism evidence="2 3">
    <name type="scientific">Paenibacillus psychroresistens</name>
    <dbReference type="NCBI Taxonomy" id="1778678"/>
    <lineage>
        <taxon>Bacteria</taxon>
        <taxon>Bacillati</taxon>
        <taxon>Bacillota</taxon>
        <taxon>Bacilli</taxon>
        <taxon>Bacillales</taxon>
        <taxon>Paenibacillaceae</taxon>
        <taxon>Paenibacillus</taxon>
    </lineage>
</organism>
<dbReference type="InterPro" id="IPR050490">
    <property type="entry name" value="Bact_solute-bd_prot1"/>
</dbReference>
<dbReference type="SUPFAM" id="SSF53850">
    <property type="entry name" value="Periplasmic binding protein-like II"/>
    <property type="match status" value="1"/>
</dbReference>
<gene>
    <name evidence="2" type="ORF">EHS13_25830</name>
</gene>
<dbReference type="PROSITE" id="PS51257">
    <property type="entry name" value="PROKAR_LIPOPROTEIN"/>
    <property type="match status" value="1"/>
</dbReference>
<protein>
    <submittedName>
        <fullName evidence="2">Extracellular solute-binding protein</fullName>
    </submittedName>
</protein>
<evidence type="ECO:0000256" key="1">
    <source>
        <dbReference type="SAM" id="SignalP"/>
    </source>
</evidence>
<reference evidence="3" key="1">
    <citation type="submission" date="2018-11" db="EMBL/GenBank/DDBJ databases">
        <title>Complete genome sequence of Paenibacillus sp. ML311-T8.</title>
        <authorList>
            <person name="Nam Y.-D."/>
            <person name="Kang J."/>
            <person name="Chung W.-H."/>
            <person name="Park Y.S."/>
        </authorList>
    </citation>
    <scope>NUCLEOTIDE SEQUENCE [LARGE SCALE GENOMIC DNA]</scope>
    <source>
        <strain evidence="3">ML311-T8</strain>
    </source>
</reference>
<dbReference type="Proteomes" id="UP000426246">
    <property type="component" value="Chromosome"/>
</dbReference>
<sequence length="453" mass="49111">MKLKKALLVTLSLVVLLSIVLAGCSTKKDETMESKAPAASNAPAGDVAVKGDFEIQYFVGGYGDAWWKETLKQFNAKYPDLKIKESAGPKINETMKPRWIQNDPPDLIFIDGAGALDVNQAVKDKQLMDLTDWYKSAKNVDGELISDLVIAQPLTYGDAKKNYAIPMVFGSWGTFYDQALFKEKGWEVPTDFDSFLAVSEKIKAAGVTPYVHAGIYTGYLTGGFLFPAMVSANGDSPSVLQDIQDMKEGVFSSAPVVAALKQLVTLRDKGFIDPASVAINHTDSQLLFMQHKDAFVPNGLWLAKEMEKDTPEGFDFGYIPSITQAKGGKYIANPYTTTLAVAEKAKNPEAAKAFIQFVYTKKAAVEWAESTGAILNVKAGAEVEASKAAGLTKNALKYFSSPDLVVLPAFANNADLNKELEAATLALSSDPKVTVEMWSERVEKAAVKARAAK</sequence>
<evidence type="ECO:0000313" key="3">
    <source>
        <dbReference type="Proteomes" id="UP000426246"/>
    </source>
</evidence>
<dbReference type="InterPro" id="IPR006059">
    <property type="entry name" value="SBP"/>
</dbReference>
<dbReference type="Pfam" id="PF01547">
    <property type="entry name" value="SBP_bac_1"/>
    <property type="match status" value="1"/>
</dbReference>
<dbReference type="PANTHER" id="PTHR43649">
    <property type="entry name" value="ARABINOSE-BINDING PROTEIN-RELATED"/>
    <property type="match status" value="1"/>
</dbReference>